<keyword evidence="1" id="KW-0472">Membrane</keyword>
<evidence type="ECO:0000313" key="2">
    <source>
        <dbReference type="EMBL" id="SHJ21825.1"/>
    </source>
</evidence>
<proteinExistence type="predicted"/>
<accession>A0A1M6HI30</accession>
<reference evidence="2 3" key="1">
    <citation type="submission" date="2016-11" db="EMBL/GenBank/DDBJ databases">
        <authorList>
            <person name="Jaros S."/>
            <person name="Januszkiewicz K."/>
            <person name="Wedrychowicz H."/>
        </authorList>
    </citation>
    <scope>NUCLEOTIDE SEQUENCE [LARGE SCALE GENOMIC DNA]</scope>
    <source>
        <strain evidence="2 3">DSM 26892</strain>
    </source>
</reference>
<evidence type="ECO:0000313" key="3">
    <source>
        <dbReference type="Proteomes" id="UP000184040"/>
    </source>
</evidence>
<keyword evidence="3" id="KW-1185">Reference proteome</keyword>
<sequence>MSDPSDGNRGAGRLWLAAVAVTILAGVVVPYAILGPAGSTRAVPVFWTLFGLVVIGLIVAGVARWRDEP</sequence>
<keyword evidence="1" id="KW-0812">Transmembrane</keyword>
<dbReference type="Proteomes" id="UP000184040">
    <property type="component" value="Unassembled WGS sequence"/>
</dbReference>
<gene>
    <name evidence="2" type="ORF">SAMN04488012_10624</name>
</gene>
<dbReference type="EMBL" id="FQZA01000006">
    <property type="protein sequence ID" value="SHJ21825.1"/>
    <property type="molecule type" value="Genomic_DNA"/>
</dbReference>
<organism evidence="2 3">
    <name type="scientific">Palleronia salina</name>
    <dbReference type="NCBI Taxonomy" id="313368"/>
    <lineage>
        <taxon>Bacteria</taxon>
        <taxon>Pseudomonadati</taxon>
        <taxon>Pseudomonadota</taxon>
        <taxon>Alphaproteobacteria</taxon>
        <taxon>Rhodobacterales</taxon>
        <taxon>Roseobacteraceae</taxon>
        <taxon>Palleronia</taxon>
    </lineage>
</organism>
<feature type="transmembrane region" description="Helical" evidence="1">
    <location>
        <begin position="45"/>
        <end position="65"/>
    </location>
</feature>
<keyword evidence="1" id="KW-1133">Transmembrane helix</keyword>
<evidence type="ECO:0000256" key="1">
    <source>
        <dbReference type="SAM" id="Phobius"/>
    </source>
</evidence>
<feature type="transmembrane region" description="Helical" evidence="1">
    <location>
        <begin position="12"/>
        <end position="33"/>
    </location>
</feature>
<protein>
    <submittedName>
        <fullName evidence="2">Uncharacterized protein</fullName>
    </submittedName>
</protein>
<dbReference type="RefSeq" id="WP_073128658.1">
    <property type="nucleotide sequence ID" value="NZ_FQZA01000006.1"/>
</dbReference>
<name>A0A1M6HI30_9RHOB</name>
<dbReference type="AlphaFoldDB" id="A0A1M6HI30"/>
<dbReference type="STRING" id="313368.SAMN04488012_10624"/>